<dbReference type="AlphaFoldDB" id="A0AA35RL42"/>
<feature type="non-terminal residue" evidence="3">
    <location>
        <position position="67"/>
    </location>
</feature>
<feature type="transmembrane region" description="Helical" evidence="2">
    <location>
        <begin position="48"/>
        <end position="66"/>
    </location>
</feature>
<proteinExistence type="predicted"/>
<dbReference type="Proteomes" id="UP001174909">
    <property type="component" value="Unassembled WGS sequence"/>
</dbReference>
<evidence type="ECO:0000313" key="4">
    <source>
        <dbReference type="Proteomes" id="UP001174909"/>
    </source>
</evidence>
<dbReference type="EMBL" id="CASHTH010001274">
    <property type="protein sequence ID" value="CAI8013550.1"/>
    <property type="molecule type" value="Genomic_DNA"/>
</dbReference>
<comment type="caution">
    <text evidence="3">The sequence shown here is derived from an EMBL/GenBank/DDBJ whole genome shotgun (WGS) entry which is preliminary data.</text>
</comment>
<sequence length="67" mass="7141">MDGDIGDSSADETNNLVLSESHPSAPRKKYVVSSAGRPRRTCFSRGEWICVVVGVVVVVVLLIVVLG</sequence>
<feature type="compositionally biased region" description="Polar residues" evidence="1">
    <location>
        <begin position="11"/>
        <end position="22"/>
    </location>
</feature>
<feature type="region of interest" description="Disordered" evidence="1">
    <location>
        <begin position="1"/>
        <end position="37"/>
    </location>
</feature>
<evidence type="ECO:0000313" key="3">
    <source>
        <dbReference type="EMBL" id="CAI8013550.1"/>
    </source>
</evidence>
<accession>A0AA35RL42</accession>
<protein>
    <submittedName>
        <fullName evidence="3">Uncharacterized protein</fullName>
    </submittedName>
</protein>
<evidence type="ECO:0000256" key="2">
    <source>
        <dbReference type="SAM" id="Phobius"/>
    </source>
</evidence>
<gene>
    <name evidence="3" type="ORF">GBAR_LOCUS8576</name>
</gene>
<evidence type="ECO:0000256" key="1">
    <source>
        <dbReference type="SAM" id="MobiDB-lite"/>
    </source>
</evidence>
<keyword evidence="4" id="KW-1185">Reference proteome</keyword>
<keyword evidence="2" id="KW-0812">Transmembrane</keyword>
<organism evidence="3 4">
    <name type="scientific">Geodia barretti</name>
    <name type="common">Barrett's horny sponge</name>
    <dbReference type="NCBI Taxonomy" id="519541"/>
    <lineage>
        <taxon>Eukaryota</taxon>
        <taxon>Metazoa</taxon>
        <taxon>Porifera</taxon>
        <taxon>Demospongiae</taxon>
        <taxon>Heteroscleromorpha</taxon>
        <taxon>Tetractinellida</taxon>
        <taxon>Astrophorina</taxon>
        <taxon>Geodiidae</taxon>
        <taxon>Geodia</taxon>
    </lineage>
</organism>
<reference evidence="3" key="1">
    <citation type="submission" date="2023-03" db="EMBL/GenBank/DDBJ databases">
        <authorList>
            <person name="Steffen K."/>
            <person name="Cardenas P."/>
        </authorList>
    </citation>
    <scope>NUCLEOTIDE SEQUENCE</scope>
</reference>
<name>A0AA35RL42_GEOBA</name>
<keyword evidence="2" id="KW-0472">Membrane</keyword>
<keyword evidence="2" id="KW-1133">Transmembrane helix</keyword>